<dbReference type="HAMAP" id="MF_00757">
    <property type="entry name" value="RNase_P_4"/>
    <property type="match status" value="1"/>
</dbReference>
<evidence type="ECO:0000256" key="1">
    <source>
        <dbReference type="ARBA" id="ARBA00022490"/>
    </source>
</evidence>
<evidence type="ECO:0000256" key="7">
    <source>
        <dbReference type="ARBA" id="ARBA00022833"/>
    </source>
</evidence>
<dbReference type="GO" id="GO:0030677">
    <property type="term" value="C:ribonuclease P complex"/>
    <property type="evidence" value="ECO:0007669"/>
    <property type="project" value="UniProtKB-UniRule"/>
</dbReference>
<keyword evidence="6 8" id="KW-0378">Hydrolase</keyword>
<feature type="binding site" evidence="8">
    <location>
        <position position="75"/>
    </location>
    <ligand>
        <name>Zn(2+)</name>
        <dbReference type="ChEBI" id="CHEBI:29105"/>
    </ligand>
</feature>
<keyword evidence="3 8" id="KW-0540">Nuclease</keyword>
<dbReference type="EC" id="3.1.26.5" evidence="8"/>
<dbReference type="GO" id="GO:0005737">
    <property type="term" value="C:cytoplasm"/>
    <property type="evidence" value="ECO:0007669"/>
    <property type="project" value="UniProtKB-SubCell"/>
</dbReference>
<proteinExistence type="inferred from homology"/>
<dbReference type="PIRSF" id="PIRSF004878">
    <property type="entry name" value="RNase_P_4"/>
    <property type="match status" value="1"/>
</dbReference>
<evidence type="ECO:0000256" key="6">
    <source>
        <dbReference type="ARBA" id="ARBA00022801"/>
    </source>
</evidence>
<dbReference type="GO" id="GO:0004526">
    <property type="term" value="F:ribonuclease P activity"/>
    <property type="evidence" value="ECO:0007669"/>
    <property type="project" value="UniProtKB-UniRule"/>
</dbReference>
<accession>A0A3S3S715</accession>
<keyword evidence="1 8" id="KW-0963">Cytoplasm</keyword>
<dbReference type="PANTHER" id="PTHR14742">
    <property type="entry name" value="RIBONUCLEASE P SUBUNIT P21"/>
    <property type="match status" value="1"/>
</dbReference>
<evidence type="ECO:0000313" key="10">
    <source>
        <dbReference type="Proteomes" id="UP000288215"/>
    </source>
</evidence>
<feature type="binding site" evidence="8">
    <location>
        <position position="104"/>
    </location>
    <ligand>
        <name>Zn(2+)</name>
        <dbReference type="ChEBI" id="CHEBI:29105"/>
    </ligand>
</feature>
<reference evidence="9 10" key="1">
    <citation type="submission" date="2018-12" db="EMBL/GenBank/DDBJ databases">
        <title>The complete genome of the methanogenic archaea of the candidate phylum Verstraetearchaeota, obtained from the metagenome of underground thermal water.</title>
        <authorList>
            <person name="Kadnikov V.V."/>
            <person name="Mardanov A.V."/>
            <person name="Beletsky A.V."/>
            <person name="Karnachuk O.V."/>
            <person name="Ravin N.V."/>
        </authorList>
    </citation>
    <scope>NUCLEOTIDE SEQUENCE [LARGE SCALE GENOMIC DNA]</scope>
    <source>
        <strain evidence="9">Ch88</strain>
    </source>
</reference>
<comment type="subcellular location">
    <subcellularLocation>
        <location evidence="8">Cytoplasm</location>
    </subcellularLocation>
</comment>
<comment type="similarity">
    <text evidence="8">Belongs to the eukaryotic/archaeal RNase P protein component 4 family.</text>
</comment>
<evidence type="ECO:0000256" key="5">
    <source>
        <dbReference type="ARBA" id="ARBA00022759"/>
    </source>
</evidence>
<keyword evidence="4 8" id="KW-0479">Metal-binding</keyword>
<gene>
    <name evidence="8" type="primary">rnp4</name>
    <name evidence="9" type="ORF">Metus_0790</name>
</gene>
<evidence type="ECO:0000256" key="2">
    <source>
        <dbReference type="ARBA" id="ARBA00022694"/>
    </source>
</evidence>
<keyword evidence="7 8" id="KW-0862">Zinc</keyword>
<name>A0A3S3S715_METS7</name>
<feature type="binding site" evidence="8">
    <location>
        <position position="107"/>
    </location>
    <ligand>
        <name>Zn(2+)</name>
        <dbReference type="ChEBI" id="CHEBI:29105"/>
    </ligand>
</feature>
<evidence type="ECO:0000313" key="9">
    <source>
        <dbReference type="EMBL" id="RWX72816.1"/>
    </source>
</evidence>
<dbReference type="Pfam" id="PF04032">
    <property type="entry name" value="Rpr2"/>
    <property type="match status" value="1"/>
</dbReference>
<dbReference type="Proteomes" id="UP000288215">
    <property type="component" value="Unassembled WGS sequence"/>
</dbReference>
<dbReference type="InterPro" id="IPR007175">
    <property type="entry name" value="Rpr2/Snm1/Rpp21"/>
</dbReference>
<protein>
    <recommendedName>
        <fullName evidence="8">Ribonuclease P protein component 4</fullName>
        <shortName evidence="8">RNase P component 4</shortName>
        <ecNumber evidence="8">3.1.26.5</ecNumber>
    </recommendedName>
    <alternativeName>
        <fullName evidence="8">Rpp21</fullName>
    </alternativeName>
</protein>
<organism evidence="9 10">
    <name type="scientific">Methanosuratincola subterraneus</name>
    <dbReference type="NCBI Taxonomy" id="2593994"/>
    <lineage>
        <taxon>Archaea</taxon>
        <taxon>Thermoproteota</taxon>
        <taxon>Methanosuratincolia</taxon>
        <taxon>Candidatus Methanomethylicales</taxon>
        <taxon>Candidatus Methanomethylicaceae</taxon>
        <taxon>Candidatus Methanosuratincola (ex Vanwonterghem et al. 2016)</taxon>
    </lineage>
</organism>
<dbReference type="GO" id="GO:0008270">
    <property type="term" value="F:zinc ion binding"/>
    <property type="evidence" value="ECO:0007669"/>
    <property type="project" value="UniProtKB-UniRule"/>
</dbReference>
<keyword evidence="5 8" id="KW-0255">Endonuclease</keyword>
<evidence type="ECO:0000256" key="3">
    <source>
        <dbReference type="ARBA" id="ARBA00022722"/>
    </source>
</evidence>
<keyword evidence="2 8" id="KW-0819">tRNA processing</keyword>
<comment type="cofactor">
    <cofactor evidence="8">
        <name>Zn(2+)</name>
        <dbReference type="ChEBI" id="CHEBI:29105"/>
    </cofactor>
    <text evidence="8">Binds 1 zinc ion per subunit.</text>
</comment>
<dbReference type="AlphaFoldDB" id="A0A3S3S715"/>
<feature type="binding site" evidence="8">
    <location>
        <position position="78"/>
    </location>
    <ligand>
        <name>Zn(2+)</name>
        <dbReference type="ChEBI" id="CHEBI:29105"/>
    </ligand>
</feature>
<evidence type="ECO:0000256" key="4">
    <source>
        <dbReference type="ARBA" id="ARBA00022723"/>
    </source>
</evidence>
<comment type="caution">
    <text evidence="9">The sequence shown here is derived from an EMBL/GenBank/DDBJ whole genome shotgun (WGS) entry which is preliminary data.</text>
</comment>
<dbReference type="InterPro" id="IPR016432">
    <property type="entry name" value="RNP4"/>
</dbReference>
<comment type="catalytic activity">
    <reaction evidence="8">
        <text>Endonucleolytic cleavage of RNA, removing 5'-extranucleotides from tRNA precursor.</text>
        <dbReference type="EC" id="3.1.26.5"/>
    </reaction>
</comment>
<comment type="subunit">
    <text evidence="8">Consists of a catalytic RNA component and at least 4-5 protein subunits.</text>
</comment>
<comment type="function">
    <text evidence="8">Part of ribonuclease P, a protein complex that generates mature tRNA molecules by cleaving their 5'-ends.</text>
</comment>
<dbReference type="Gene3D" id="1.20.5.420">
    <property type="entry name" value="Immunoglobulin FC, subunit C"/>
    <property type="match status" value="1"/>
</dbReference>
<sequence length="119" mass="13621">MCKHFSFTGWGAFSLKLNRGHVRDLARQRIERLFSLANQAVKSDAGLANRYVELALKISMRTRVRIPRDLKRSVCRKCNAYLYPGITSRVRVHASRSPHVSVTCLNCGAVRRYLLEQDS</sequence>
<dbReference type="GO" id="GO:0001682">
    <property type="term" value="P:tRNA 5'-leader removal"/>
    <property type="evidence" value="ECO:0007669"/>
    <property type="project" value="UniProtKB-UniRule"/>
</dbReference>
<evidence type="ECO:0000256" key="8">
    <source>
        <dbReference type="HAMAP-Rule" id="MF_00757"/>
    </source>
</evidence>
<dbReference type="Gene3D" id="6.20.50.20">
    <property type="match status" value="1"/>
</dbReference>
<dbReference type="PANTHER" id="PTHR14742:SF0">
    <property type="entry name" value="RIBONUCLEASE P PROTEIN SUBUNIT P21"/>
    <property type="match status" value="1"/>
</dbReference>
<dbReference type="EMBL" id="RXGA01000003">
    <property type="protein sequence ID" value="RWX72816.1"/>
    <property type="molecule type" value="Genomic_DNA"/>
</dbReference>